<sequence length="450" mass="50850">MIRLAFTNFIRSGGVRIGLVFLLTVGITALLVGKQFSQRQQQSLSDVLAFQQSDFSRQAAIHHDDMGLLLYYLKFSVINQTRPLTGLSIGQRDVNAAVQSVTIRALEGQKYDADLTNPANLLLGNVDFSFVLIYLFPLLIIAFTYSIISDEKENGTWSMVAVQSQHLFCFVGQLFAIRLAVLLAVLLIISGLAISVLDIPLDSAFMLFLATSVGYMLFWFSVCFWVTSLQRSSSTNAMLLLGIWLALLIVLPAALNNYLMARYPVPEAQATTLAQRKGYHEKWDMDKTATVEKFYAHYPQFRQIPAVAMPTDWRWYYAMQQLGDDESAVQAGELKQKLQQREASSRAIARFIPTLHTQLQLSELARSGLGNQLRFLEYTTRFHEKMRLYFYPKIFANAAVSAENWSSFRVDTFADSTPIGPVTVLGPLVIFISLFAGLGWYRFRQTIYQL</sequence>
<keyword evidence="1" id="KW-0812">Transmembrane</keyword>
<dbReference type="EMBL" id="JAAGNZ010000001">
    <property type="protein sequence ID" value="NEU67346.1"/>
    <property type="molecule type" value="Genomic_DNA"/>
</dbReference>
<feature type="transmembrane region" description="Helical" evidence="1">
    <location>
        <begin position="128"/>
        <end position="148"/>
    </location>
</feature>
<dbReference type="Pfam" id="PF12040">
    <property type="entry name" value="DUF3526"/>
    <property type="match status" value="1"/>
</dbReference>
<gene>
    <name evidence="2" type="ORF">GK091_10670</name>
</gene>
<comment type="caution">
    <text evidence="2">The sequence shown here is derived from an EMBL/GenBank/DDBJ whole genome shotgun (WGS) entry which is preliminary data.</text>
</comment>
<feature type="transmembrane region" description="Helical" evidence="1">
    <location>
        <begin position="419"/>
        <end position="441"/>
    </location>
</feature>
<reference evidence="2 3" key="1">
    <citation type="submission" date="2020-02" db="EMBL/GenBank/DDBJ databases">
        <title>Draft genome sequence of two Spirosoma agri KCTC 52727 and Spirosoma terrae KCTC 52035.</title>
        <authorList>
            <person name="Rojas J."/>
            <person name="Ambika Manirajan B."/>
            <person name="Ratering S."/>
            <person name="Suarez C."/>
            <person name="Schnell S."/>
        </authorList>
    </citation>
    <scope>NUCLEOTIDE SEQUENCE [LARGE SCALE GENOMIC DNA]</scope>
    <source>
        <strain evidence="2 3">KCTC 52727</strain>
    </source>
</reference>
<dbReference type="InterPro" id="IPR021913">
    <property type="entry name" value="DUF3526"/>
</dbReference>
<dbReference type="Proteomes" id="UP000477386">
    <property type="component" value="Unassembled WGS sequence"/>
</dbReference>
<feature type="transmembrane region" description="Helical" evidence="1">
    <location>
        <begin position="238"/>
        <end position="255"/>
    </location>
</feature>
<evidence type="ECO:0000313" key="2">
    <source>
        <dbReference type="EMBL" id="NEU67346.1"/>
    </source>
</evidence>
<keyword evidence="1" id="KW-0472">Membrane</keyword>
<keyword evidence="3" id="KW-1185">Reference proteome</keyword>
<organism evidence="2 3">
    <name type="scientific">Spirosoma agri</name>
    <dbReference type="NCBI Taxonomy" id="1987381"/>
    <lineage>
        <taxon>Bacteria</taxon>
        <taxon>Pseudomonadati</taxon>
        <taxon>Bacteroidota</taxon>
        <taxon>Cytophagia</taxon>
        <taxon>Cytophagales</taxon>
        <taxon>Cytophagaceae</taxon>
        <taxon>Spirosoma</taxon>
    </lineage>
</organism>
<dbReference type="RefSeq" id="WP_164037163.1">
    <property type="nucleotide sequence ID" value="NZ_JAAGNZ010000001.1"/>
</dbReference>
<dbReference type="PANTHER" id="PTHR43471:SF14">
    <property type="entry name" value="ABC-2 TYPE TRANSPORT SYSTEM PERMEASE PROTEIN"/>
    <property type="match status" value="1"/>
</dbReference>
<feature type="transmembrane region" description="Helical" evidence="1">
    <location>
        <begin position="203"/>
        <end position="226"/>
    </location>
</feature>
<evidence type="ECO:0000313" key="3">
    <source>
        <dbReference type="Proteomes" id="UP000477386"/>
    </source>
</evidence>
<keyword evidence="1" id="KW-1133">Transmembrane helix</keyword>
<evidence type="ECO:0000256" key="1">
    <source>
        <dbReference type="SAM" id="Phobius"/>
    </source>
</evidence>
<feature type="transmembrane region" description="Helical" evidence="1">
    <location>
        <begin position="12"/>
        <end position="32"/>
    </location>
</feature>
<dbReference type="AlphaFoldDB" id="A0A6M0IGD1"/>
<feature type="transmembrane region" description="Helical" evidence="1">
    <location>
        <begin position="168"/>
        <end position="197"/>
    </location>
</feature>
<name>A0A6M0IGD1_9BACT</name>
<accession>A0A6M0IGD1</accession>
<protein>
    <submittedName>
        <fullName evidence="2">DUF3526 domain-containing protein</fullName>
    </submittedName>
</protein>
<dbReference type="PANTHER" id="PTHR43471">
    <property type="entry name" value="ABC TRANSPORTER PERMEASE"/>
    <property type="match status" value="1"/>
</dbReference>
<proteinExistence type="predicted"/>